<reference evidence="9 10" key="1">
    <citation type="submission" date="2016-11" db="EMBL/GenBank/DDBJ databases">
        <authorList>
            <person name="Jaros S."/>
            <person name="Januszkiewicz K."/>
            <person name="Wedrychowicz H."/>
        </authorList>
    </citation>
    <scope>NUCLEOTIDE SEQUENCE [LARGE SCALE GENOMIC DNA]</scope>
    <source>
        <strain evidence="9 10">DSM 18899</strain>
    </source>
</reference>
<dbReference type="GO" id="GO:0042802">
    <property type="term" value="F:identical protein binding"/>
    <property type="evidence" value="ECO:0007669"/>
    <property type="project" value="TreeGrafter"/>
</dbReference>
<evidence type="ECO:0000256" key="5">
    <source>
        <dbReference type="ARBA" id="ARBA00022576"/>
    </source>
</evidence>
<dbReference type="InterPro" id="IPR004839">
    <property type="entry name" value="Aminotransferase_I/II_large"/>
</dbReference>
<dbReference type="RefSeq" id="WP_072427339.1">
    <property type="nucleotide sequence ID" value="NZ_FPKR01000003.1"/>
</dbReference>
<proteinExistence type="inferred from homology"/>
<comment type="subunit">
    <text evidence="3">Homodimer.</text>
</comment>
<dbReference type="PANTHER" id="PTHR11879:SF22">
    <property type="entry name" value="ASPARTATE AMINOTRANSFERASE, MITOCHONDRIAL"/>
    <property type="match status" value="1"/>
</dbReference>
<accession>A0A1K2H997</accession>
<keyword evidence="7" id="KW-0663">Pyridoxal phosphate</keyword>
<keyword evidence="10" id="KW-1185">Reference proteome</keyword>
<dbReference type="STRING" id="1121279.SAMN02745887_00787"/>
<dbReference type="Gene3D" id="3.40.640.10">
    <property type="entry name" value="Type I PLP-dependent aspartate aminotransferase-like (Major domain)"/>
    <property type="match status" value="1"/>
</dbReference>
<keyword evidence="6 9" id="KW-0808">Transferase</keyword>
<dbReference type="GO" id="GO:0033585">
    <property type="term" value="P:L-phenylalanine biosynthetic process from chorismate via phenylpyruvate"/>
    <property type="evidence" value="ECO:0007669"/>
    <property type="project" value="TreeGrafter"/>
</dbReference>
<dbReference type="GO" id="GO:0004069">
    <property type="term" value="F:L-aspartate:2-oxoglutarate aminotransferase activity"/>
    <property type="evidence" value="ECO:0007669"/>
    <property type="project" value="TreeGrafter"/>
</dbReference>
<evidence type="ECO:0000256" key="3">
    <source>
        <dbReference type="ARBA" id="ARBA00011738"/>
    </source>
</evidence>
<dbReference type="InterPro" id="IPR000796">
    <property type="entry name" value="Asp_trans"/>
</dbReference>
<name>A0A1K2H997_9NEIS</name>
<dbReference type="GO" id="GO:0005829">
    <property type="term" value="C:cytosol"/>
    <property type="evidence" value="ECO:0007669"/>
    <property type="project" value="TreeGrafter"/>
</dbReference>
<dbReference type="OrthoDB" id="9766445at2"/>
<dbReference type="PANTHER" id="PTHR11879">
    <property type="entry name" value="ASPARTATE AMINOTRANSFERASE"/>
    <property type="match status" value="1"/>
</dbReference>
<dbReference type="GO" id="GO:0004838">
    <property type="term" value="F:L-tyrosine-2-oxoglutarate transaminase activity"/>
    <property type="evidence" value="ECO:0007669"/>
    <property type="project" value="TreeGrafter"/>
</dbReference>
<evidence type="ECO:0000256" key="1">
    <source>
        <dbReference type="ARBA" id="ARBA00001933"/>
    </source>
</evidence>
<evidence type="ECO:0000256" key="2">
    <source>
        <dbReference type="ARBA" id="ARBA00007441"/>
    </source>
</evidence>
<gene>
    <name evidence="9" type="ORF">SAMN02745887_00787</name>
</gene>
<evidence type="ECO:0000256" key="6">
    <source>
        <dbReference type="ARBA" id="ARBA00022679"/>
    </source>
</evidence>
<dbReference type="PRINTS" id="PR00799">
    <property type="entry name" value="TRANSAMINASE"/>
</dbReference>
<evidence type="ECO:0000256" key="4">
    <source>
        <dbReference type="ARBA" id="ARBA00021531"/>
    </source>
</evidence>
<evidence type="ECO:0000259" key="8">
    <source>
        <dbReference type="Pfam" id="PF00155"/>
    </source>
</evidence>
<protein>
    <recommendedName>
        <fullName evidence="4">Putative 8-amino-7-oxononanoate synthase</fullName>
    </recommendedName>
</protein>
<dbReference type="Proteomes" id="UP000186513">
    <property type="component" value="Unassembled WGS sequence"/>
</dbReference>
<comment type="cofactor">
    <cofactor evidence="1">
        <name>pyridoxal 5'-phosphate</name>
        <dbReference type="ChEBI" id="CHEBI:597326"/>
    </cofactor>
</comment>
<dbReference type="NCBIfam" id="NF006719">
    <property type="entry name" value="PRK09257.1"/>
    <property type="match status" value="1"/>
</dbReference>
<sequence>MFDTLSPAAADPILSVVEAFRADARPHKLDLSVGVYRDVQGQTPVMAAVKAAERALCEAQASKSYLGLAGNTAFLDAVMQLCLPADREAARWTAIQTPGASGALRLLADLLTATRPGLTVWISDPSYVNHAPILRAAGLQVASYPYLDVASGSLRRDALFDTLAGLGPDDVLLLHGCCHNPSGVDLSLADWQRIAGMASRQGFLPWVDLAYQGFGDGVEADAAGLQILARALPQLLVAYSCSKHFGLYRERTGAAMLLSRSAASAQRVQGKLFELARRSYSMAPDHGAEVVARILASPALTQQWHEELDGMRARIVCIRSRLADALAARGLDGERLRRHKGMFFMLPLSPVQVEQLRAEHAVYLVGGGRLNLAGLDETRCDDLAVALAAVA</sequence>
<dbReference type="AlphaFoldDB" id="A0A1K2H997"/>
<dbReference type="Gene3D" id="3.90.1150.10">
    <property type="entry name" value="Aspartate Aminotransferase, domain 1"/>
    <property type="match status" value="1"/>
</dbReference>
<dbReference type="GO" id="GO:0030170">
    <property type="term" value="F:pyridoxal phosphate binding"/>
    <property type="evidence" value="ECO:0007669"/>
    <property type="project" value="InterPro"/>
</dbReference>
<dbReference type="InterPro" id="IPR015422">
    <property type="entry name" value="PyrdxlP-dep_Trfase_small"/>
</dbReference>
<evidence type="ECO:0000256" key="7">
    <source>
        <dbReference type="ARBA" id="ARBA00022898"/>
    </source>
</evidence>
<dbReference type="SUPFAM" id="SSF53383">
    <property type="entry name" value="PLP-dependent transferases"/>
    <property type="match status" value="1"/>
</dbReference>
<keyword evidence="5 9" id="KW-0032">Aminotransferase</keyword>
<dbReference type="Pfam" id="PF00155">
    <property type="entry name" value="Aminotran_1_2"/>
    <property type="match status" value="1"/>
</dbReference>
<dbReference type="EMBL" id="FPKR01000003">
    <property type="protein sequence ID" value="SFZ73368.1"/>
    <property type="molecule type" value="Genomic_DNA"/>
</dbReference>
<dbReference type="InterPro" id="IPR015424">
    <property type="entry name" value="PyrdxlP-dep_Trfase"/>
</dbReference>
<dbReference type="InterPro" id="IPR015421">
    <property type="entry name" value="PyrdxlP-dep_Trfase_major"/>
</dbReference>
<evidence type="ECO:0000313" key="10">
    <source>
        <dbReference type="Proteomes" id="UP000186513"/>
    </source>
</evidence>
<organism evidence="9 10">
    <name type="scientific">Chitinimonas taiwanensis DSM 18899</name>
    <dbReference type="NCBI Taxonomy" id="1121279"/>
    <lineage>
        <taxon>Bacteria</taxon>
        <taxon>Pseudomonadati</taxon>
        <taxon>Pseudomonadota</taxon>
        <taxon>Betaproteobacteria</taxon>
        <taxon>Neisseriales</taxon>
        <taxon>Chitinibacteraceae</taxon>
        <taxon>Chitinimonas</taxon>
    </lineage>
</organism>
<feature type="domain" description="Aminotransferase class I/classII large" evidence="8">
    <location>
        <begin position="27"/>
        <end position="387"/>
    </location>
</feature>
<evidence type="ECO:0000313" key="9">
    <source>
        <dbReference type="EMBL" id="SFZ73368.1"/>
    </source>
</evidence>
<comment type="similarity">
    <text evidence="2">Belongs to the class-I pyridoxal-phosphate-dependent aminotransferase family.</text>
</comment>
<dbReference type="CDD" id="cd00609">
    <property type="entry name" value="AAT_like"/>
    <property type="match status" value="1"/>
</dbReference>